<proteinExistence type="predicted"/>
<protein>
    <submittedName>
        <fullName evidence="1">Uncharacterized protein</fullName>
    </submittedName>
</protein>
<gene>
    <name evidence="1" type="ORF">LCGC14_0813710</name>
</gene>
<accession>A0A0F9PQG5</accession>
<reference evidence="1" key="1">
    <citation type="journal article" date="2015" name="Nature">
        <title>Complex archaea that bridge the gap between prokaryotes and eukaryotes.</title>
        <authorList>
            <person name="Spang A."/>
            <person name="Saw J.H."/>
            <person name="Jorgensen S.L."/>
            <person name="Zaremba-Niedzwiedzka K."/>
            <person name="Martijn J."/>
            <person name="Lind A.E."/>
            <person name="van Eijk R."/>
            <person name="Schleper C."/>
            <person name="Guy L."/>
            <person name="Ettema T.J."/>
        </authorList>
    </citation>
    <scope>NUCLEOTIDE SEQUENCE</scope>
</reference>
<sequence>MNLIETEVMVEKLEADLKEAVEKGSVDGDDGKKLRSLLFAARVGCRMWNMAVSAEFNWQECPSEYVVHLKKVLVEEETLRLDMRRS</sequence>
<comment type="caution">
    <text evidence="1">The sequence shown here is derived from an EMBL/GenBank/DDBJ whole genome shotgun (WGS) entry which is preliminary data.</text>
</comment>
<evidence type="ECO:0000313" key="1">
    <source>
        <dbReference type="EMBL" id="KKN32454.1"/>
    </source>
</evidence>
<dbReference type="AlphaFoldDB" id="A0A0F9PQG5"/>
<dbReference type="EMBL" id="LAZR01002252">
    <property type="protein sequence ID" value="KKN32454.1"/>
    <property type="molecule type" value="Genomic_DNA"/>
</dbReference>
<name>A0A0F9PQG5_9ZZZZ</name>
<organism evidence="1">
    <name type="scientific">marine sediment metagenome</name>
    <dbReference type="NCBI Taxonomy" id="412755"/>
    <lineage>
        <taxon>unclassified sequences</taxon>
        <taxon>metagenomes</taxon>
        <taxon>ecological metagenomes</taxon>
    </lineage>
</organism>